<dbReference type="EMBL" id="MWIH01000002">
    <property type="protein sequence ID" value="OQO94778.1"/>
    <property type="molecule type" value="Genomic_DNA"/>
</dbReference>
<reference evidence="5 6" key="1">
    <citation type="submission" date="2017-02" db="EMBL/GenBank/DDBJ databases">
        <title>Draft genome of Saccharomonospora sp. 154.</title>
        <authorList>
            <person name="Alonso-Carmona G.S."/>
            <person name="De La Haba R."/>
            <person name="Vera-Gargallo B."/>
            <person name="Sandoval-Trujillo A.H."/>
            <person name="Ramirez-Duran N."/>
            <person name="Ventosa A."/>
        </authorList>
    </citation>
    <scope>NUCLEOTIDE SEQUENCE [LARGE SCALE GENOMIC DNA]</scope>
    <source>
        <strain evidence="5 6">LRS4.154</strain>
    </source>
</reference>
<sequence length="547" mass="57731">MGTSQAVNAAPSNSTPGDTVDAVVVGAGQNGLVAANLLADAGWDVLVLEATPHIGGAVRTAELTEPGFRHDVFSAFYPLSAASPVIRGLDLERYGLRWRHAPSVLAHVLPDDRVAVLSRDLDATVASVSAFAEGDGEAWRTQFAQWRQVRDPLLDTLFTPFPPVRPGLRLARALGAADGVRFARMLAMPVRALGEQTYRGDGARLLLAGNALHSDLGPGAAGSSVFGWLLSMLGQDVGFPVPEGGAGGLADALAARLRTRGGRIECGRPVTRVLVARGRAAGVRDAEGGFVRAKRAVLADVPAPILYRELVGPDHLPARLLSDLDGFEWDDATVKVDWALSGPIPWRNPAAAGAGTVHLDNDLDGLTRYSAELDSGAVPREPMLVLGQMSTTDPTRSPEGTEVAWAYTHVPQGLAWDDDRLRRFVDLMEEIVERHAPGFTGRIRRRHVLGPADLHRWQPSLVGGAINAGTAALHQQLVFRPVPGLGRSDTPVDRLYLAGASAHPGGAVHGGPGANAAKAALARGGVTGTGYGAMMRALHRALYAEPR</sequence>
<dbReference type="InterPro" id="IPR002937">
    <property type="entry name" value="Amino_oxidase"/>
</dbReference>
<dbReference type="GO" id="GO:0016491">
    <property type="term" value="F:oxidoreductase activity"/>
    <property type="evidence" value="ECO:0007669"/>
    <property type="project" value="InterPro"/>
</dbReference>
<comment type="function">
    <text evidence="1">Probable oxidoreductase that may play a role as regulator of mitochondrial function.</text>
</comment>
<dbReference type="Proteomes" id="UP000192591">
    <property type="component" value="Unassembled WGS sequence"/>
</dbReference>
<evidence type="ECO:0000313" key="6">
    <source>
        <dbReference type="Proteomes" id="UP000192591"/>
    </source>
</evidence>
<dbReference type="RefSeq" id="WP_081190211.1">
    <property type="nucleotide sequence ID" value="NZ_MWIH01000002.1"/>
</dbReference>
<dbReference type="AlphaFoldDB" id="A0A1V9ACL6"/>
<evidence type="ECO:0000313" key="5">
    <source>
        <dbReference type="EMBL" id="OQO94778.1"/>
    </source>
</evidence>
<evidence type="ECO:0000256" key="1">
    <source>
        <dbReference type="ARBA" id="ARBA00037217"/>
    </source>
</evidence>
<proteinExistence type="predicted"/>
<dbReference type="SUPFAM" id="SSF51905">
    <property type="entry name" value="FAD/NAD(P)-binding domain"/>
    <property type="match status" value="1"/>
</dbReference>
<name>A0A1V9ACL6_SACPI</name>
<feature type="domain" description="Amine oxidase" evidence="4">
    <location>
        <begin position="31"/>
        <end position="510"/>
    </location>
</feature>
<comment type="caution">
    <text evidence="5">The sequence shown here is derived from an EMBL/GenBank/DDBJ whole genome shotgun (WGS) entry which is preliminary data.</text>
</comment>
<dbReference type="InterPro" id="IPR036188">
    <property type="entry name" value="FAD/NAD-bd_sf"/>
</dbReference>
<dbReference type="PANTHER" id="PTHR10668:SF105">
    <property type="entry name" value="DEHYDROGENASE-RELATED"/>
    <property type="match status" value="1"/>
</dbReference>
<keyword evidence="6" id="KW-1185">Reference proteome</keyword>
<evidence type="ECO:0000259" key="4">
    <source>
        <dbReference type="Pfam" id="PF01593"/>
    </source>
</evidence>
<dbReference type="STRING" id="1962155.B1813_01420"/>
<dbReference type="Gene3D" id="3.50.50.60">
    <property type="entry name" value="FAD/NAD(P)-binding domain"/>
    <property type="match status" value="2"/>
</dbReference>
<dbReference type="Pfam" id="PF01593">
    <property type="entry name" value="Amino_oxidase"/>
    <property type="match status" value="1"/>
</dbReference>
<comment type="subunit">
    <text evidence="2">Interacts with COX5B; this interaction may contribute to localize PYROXD2 to the inner face of the inner mitochondrial membrane.</text>
</comment>
<protein>
    <recommendedName>
        <fullName evidence="3">Pyridine nucleotide-disulfide oxidoreductase domain-containing protein 2</fullName>
    </recommendedName>
</protein>
<dbReference type="PANTHER" id="PTHR10668">
    <property type="entry name" value="PHYTOENE DEHYDROGENASE"/>
    <property type="match status" value="1"/>
</dbReference>
<accession>A0A1V9ACL6</accession>
<evidence type="ECO:0000256" key="2">
    <source>
        <dbReference type="ARBA" id="ARBA00038825"/>
    </source>
</evidence>
<evidence type="ECO:0000256" key="3">
    <source>
        <dbReference type="ARBA" id="ARBA00040298"/>
    </source>
</evidence>
<organism evidence="5 6">
    <name type="scientific">Saccharomonospora piscinae</name>
    <dbReference type="NCBI Taxonomy" id="687388"/>
    <lineage>
        <taxon>Bacteria</taxon>
        <taxon>Bacillati</taxon>
        <taxon>Actinomycetota</taxon>
        <taxon>Actinomycetes</taxon>
        <taxon>Pseudonocardiales</taxon>
        <taxon>Pseudonocardiaceae</taxon>
        <taxon>Saccharomonospora</taxon>
    </lineage>
</organism>
<gene>
    <name evidence="5" type="ORF">B1813_01420</name>
</gene>